<reference evidence="2 3" key="1">
    <citation type="submission" date="2019-02" db="EMBL/GenBank/DDBJ databases">
        <title>Genome sequencing of the rare red list fungi Phellinidium pouzarii.</title>
        <authorList>
            <person name="Buettner E."/>
            <person name="Kellner H."/>
        </authorList>
    </citation>
    <scope>NUCLEOTIDE SEQUENCE [LARGE SCALE GENOMIC DNA]</scope>
    <source>
        <strain evidence="2 3">DSM 108285</strain>
    </source>
</reference>
<evidence type="ECO:0000313" key="3">
    <source>
        <dbReference type="Proteomes" id="UP000308199"/>
    </source>
</evidence>
<protein>
    <recommendedName>
        <fullName evidence="1">VWFA domain-containing protein</fullName>
    </recommendedName>
</protein>
<comment type="caution">
    <text evidence="2">The sequence shown here is derived from an EMBL/GenBank/DDBJ whole genome shotgun (WGS) entry which is preliminary data.</text>
</comment>
<dbReference type="PANTHER" id="PTHR47763">
    <property type="entry name" value="ALPHA-PROTEIN KINASE VWKA"/>
    <property type="match status" value="1"/>
</dbReference>
<dbReference type="InterPro" id="IPR002035">
    <property type="entry name" value="VWF_A"/>
</dbReference>
<gene>
    <name evidence="2" type="ORF">EW145_g3230</name>
</gene>
<evidence type="ECO:0000259" key="1">
    <source>
        <dbReference type="PROSITE" id="PS50234"/>
    </source>
</evidence>
<keyword evidence="3" id="KW-1185">Reference proteome</keyword>
<feature type="domain" description="VWFA" evidence="1">
    <location>
        <begin position="182"/>
        <end position="406"/>
    </location>
</feature>
<dbReference type="InterPro" id="IPR052969">
    <property type="entry name" value="Thr-specific_kinase-like"/>
</dbReference>
<dbReference type="GO" id="GO:0004674">
    <property type="term" value="F:protein serine/threonine kinase activity"/>
    <property type="evidence" value="ECO:0007669"/>
    <property type="project" value="TreeGrafter"/>
</dbReference>
<dbReference type="SUPFAM" id="SSF53300">
    <property type="entry name" value="vWA-like"/>
    <property type="match status" value="1"/>
</dbReference>
<dbReference type="Proteomes" id="UP000308199">
    <property type="component" value="Unassembled WGS sequence"/>
</dbReference>
<dbReference type="Gene3D" id="3.40.50.410">
    <property type="entry name" value="von Willebrand factor, type A domain"/>
    <property type="match status" value="1"/>
</dbReference>
<dbReference type="AlphaFoldDB" id="A0A4S4L9T6"/>
<dbReference type="GO" id="GO:0005737">
    <property type="term" value="C:cytoplasm"/>
    <property type="evidence" value="ECO:0007669"/>
    <property type="project" value="TreeGrafter"/>
</dbReference>
<dbReference type="OrthoDB" id="301415at2759"/>
<dbReference type="InterPro" id="IPR036465">
    <property type="entry name" value="vWFA_dom_sf"/>
</dbReference>
<proteinExistence type="predicted"/>
<dbReference type="SMART" id="SM00327">
    <property type="entry name" value="VWA"/>
    <property type="match status" value="1"/>
</dbReference>
<sequence length="578" mass="64370">MVDKAREETLISCGRMRVVEHKKSLSFQDAQTCIYEDAQALSAVFVELELIALIVTEKKNLESESVVTICPQALSRVTRGRTSLLLHYFSLSLTGSTHSQVSSNVNGALKECDFVQIMHRFVDNIAATSVLVIGKEYCLKILILVSLQESSNNNSSSFRTTLLEMSPQQLLEKVDYGTSTLDLLFVQDATASQGPYIDSAKESILEICHLLKGSKRLREEDGLQVGLIAYRDYDQSGYQEEFLTKSYGFTYDLNKMKSILSELKPAGGGDGPEALGAALDLALSMDGWREDSVKVVVVITDAPPHGLGERDDAFPNGAPGGFDNHDPIALAREMLESGMALLVLACEPTLSEYYYYATDFYKAVTKIAAGAMYPLTDPKLLSAYIIGSVLEGVELQEKSMQYQENLARRFFVDKEPMDKIIKDLHAEMRAAQQKVTTVAAPTIYKTSPESDYNVKAFASSETLAEARSKRLKRVLGRRFTPSYFESTMSTSASMEDFSSLKITVKNTGSDLIKMKTYDSNEQKLSERVIVNNFTYLVDFFLNRPYNFILECGRATKTFSRTFTNAKEEIDVQTIFSLS</sequence>
<name>A0A4S4L9T6_9AGAM</name>
<dbReference type="Pfam" id="PF00092">
    <property type="entry name" value="VWA"/>
    <property type="match status" value="1"/>
</dbReference>
<accession>A0A4S4L9T6</accession>
<dbReference type="PROSITE" id="PS50234">
    <property type="entry name" value="VWFA"/>
    <property type="match status" value="1"/>
</dbReference>
<organism evidence="2 3">
    <name type="scientific">Phellinidium pouzarii</name>
    <dbReference type="NCBI Taxonomy" id="167371"/>
    <lineage>
        <taxon>Eukaryota</taxon>
        <taxon>Fungi</taxon>
        <taxon>Dikarya</taxon>
        <taxon>Basidiomycota</taxon>
        <taxon>Agaricomycotina</taxon>
        <taxon>Agaricomycetes</taxon>
        <taxon>Hymenochaetales</taxon>
        <taxon>Hymenochaetaceae</taxon>
        <taxon>Phellinidium</taxon>
    </lineage>
</organism>
<dbReference type="PANTHER" id="PTHR47763:SF1">
    <property type="entry name" value="DUF659 DOMAIN-CONTAINING PROTEIN"/>
    <property type="match status" value="1"/>
</dbReference>
<dbReference type="EMBL" id="SGPK01000132">
    <property type="protein sequence ID" value="THH07658.1"/>
    <property type="molecule type" value="Genomic_DNA"/>
</dbReference>
<evidence type="ECO:0000313" key="2">
    <source>
        <dbReference type="EMBL" id="THH07658.1"/>
    </source>
</evidence>